<protein>
    <submittedName>
        <fullName evidence="2">Uncharacterized protein</fullName>
    </submittedName>
</protein>
<evidence type="ECO:0000256" key="1">
    <source>
        <dbReference type="SAM" id="MobiDB-lite"/>
    </source>
</evidence>
<dbReference type="EMBL" id="BPLQ01014096">
    <property type="protein sequence ID" value="GIY77313.1"/>
    <property type="molecule type" value="Genomic_DNA"/>
</dbReference>
<organism evidence="2 3">
    <name type="scientific">Caerostris darwini</name>
    <dbReference type="NCBI Taxonomy" id="1538125"/>
    <lineage>
        <taxon>Eukaryota</taxon>
        <taxon>Metazoa</taxon>
        <taxon>Ecdysozoa</taxon>
        <taxon>Arthropoda</taxon>
        <taxon>Chelicerata</taxon>
        <taxon>Arachnida</taxon>
        <taxon>Araneae</taxon>
        <taxon>Araneomorphae</taxon>
        <taxon>Entelegynae</taxon>
        <taxon>Araneoidea</taxon>
        <taxon>Araneidae</taxon>
        <taxon>Caerostris</taxon>
    </lineage>
</organism>
<reference evidence="2 3" key="1">
    <citation type="submission" date="2021-06" db="EMBL/GenBank/DDBJ databases">
        <title>Caerostris darwini draft genome.</title>
        <authorList>
            <person name="Kono N."/>
            <person name="Arakawa K."/>
        </authorList>
    </citation>
    <scope>NUCLEOTIDE SEQUENCE [LARGE SCALE GENOMIC DNA]</scope>
</reference>
<gene>
    <name evidence="2" type="ORF">CDAR_476161</name>
</gene>
<accession>A0AAV4W6T5</accession>
<sequence>MTACGRSLPGEMPIDDKPCSGLSSTSRTDENVDKVCAIVLKTDETIEAITELSEITWSSMQRILSGDLWMTRVVMKFNLHFD</sequence>
<evidence type="ECO:0000313" key="2">
    <source>
        <dbReference type="EMBL" id="GIY77313.1"/>
    </source>
</evidence>
<name>A0AAV4W6T5_9ARAC</name>
<dbReference type="Proteomes" id="UP001054837">
    <property type="component" value="Unassembled WGS sequence"/>
</dbReference>
<dbReference type="AlphaFoldDB" id="A0AAV4W6T5"/>
<proteinExistence type="predicted"/>
<evidence type="ECO:0000313" key="3">
    <source>
        <dbReference type="Proteomes" id="UP001054837"/>
    </source>
</evidence>
<keyword evidence="3" id="KW-1185">Reference proteome</keyword>
<feature type="region of interest" description="Disordered" evidence="1">
    <location>
        <begin position="1"/>
        <end position="28"/>
    </location>
</feature>
<comment type="caution">
    <text evidence="2">The sequence shown here is derived from an EMBL/GenBank/DDBJ whole genome shotgun (WGS) entry which is preliminary data.</text>
</comment>